<dbReference type="InterPro" id="IPR020892">
    <property type="entry name" value="Cyclophilin-type_PPIase_CS"/>
</dbReference>
<dbReference type="EC" id="5.2.1.8" evidence="3"/>
<evidence type="ECO:0000259" key="4">
    <source>
        <dbReference type="PROSITE" id="PS50072"/>
    </source>
</evidence>
<accession>A0A2M7ATG7</accession>
<evidence type="ECO:0000256" key="1">
    <source>
        <dbReference type="ARBA" id="ARBA00023110"/>
    </source>
</evidence>
<feature type="non-terminal residue" evidence="5">
    <location>
        <position position="114"/>
    </location>
</feature>
<comment type="caution">
    <text evidence="5">The sequence shown here is derived from an EMBL/GenBank/DDBJ whole genome shotgun (WGS) entry which is preliminary data.</text>
</comment>
<dbReference type="AlphaFoldDB" id="A0A2M7ATG7"/>
<comment type="function">
    <text evidence="3">PPIases accelerate the folding of proteins. It catalyzes the cis-trans isomerization of proline imidic peptide bonds in oligopeptides.</text>
</comment>
<dbReference type="EMBL" id="PEVZ01000068">
    <property type="protein sequence ID" value="PIU73929.1"/>
    <property type="molecule type" value="Genomic_DNA"/>
</dbReference>
<dbReference type="InterPro" id="IPR002130">
    <property type="entry name" value="Cyclophilin-type_PPIase_dom"/>
</dbReference>
<name>A0A2M7ATG7_9BACT</name>
<dbReference type="Pfam" id="PF00160">
    <property type="entry name" value="Pro_isomerase"/>
    <property type="match status" value="1"/>
</dbReference>
<comment type="similarity">
    <text evidence="3">Belongs to the cyclophilin-type PPIase family.</text>
</comment>
<evidence type="ECO:0000256" key="2">
    <source>
        <dbReference type="ARBA" id="ARBA00023235"/>
    </source>
</evidence>
<dbReference type="PANTHER" id="PTHR45625:SF4">
    <property type="entry name" value="PEPTIDYLPROLYL ISOMERASE DOMAIN AND WD REPEAT-CONTAINING PROTEIN 1"/>
    <property type="match status" value="1"/>
</dbReference>
<comment type="catalytic activity">
    <reaction evidence="3">
        <text>[protein]-peptidylproline (omega=180) = [protein]-peptidylproline (omega=0)</text>
        <dbReference type="Rhea" id="RHEA:16237"/>
        <dbReference type="Rhea" id="RHEA-COMP:10747"/>
        <dbReference type="Rhea" id="RHEA-COMP:10748"/>
        <dbReference type="ChEBI" id="CHEBI:83833"/>
        <dbReference type="ChEBI" id="CHEBI:83834"/>
        <dbReference type="EC" id="5.2.1.8"/>
    </reaction>
</comment>
<reference evidence="6" key="1">
    <citation type="submission" date="2017-09" db="EMBL/GenBank/DDBJ databases">
        <title>Depth-based differentiation of microbial function through sediment-hosted aquifers and enrichment of novel symbionts in the deep terrestrial subsurface.</title>
        <authorList>
            <person name="Probst A.J."/>
            <person name="Ladd B."/>
            <person name="Jarett J.K."/>
            <person name="Geller-Mcgrath D.E."/>
            <person name="Sieber C.M.K."/>
            <person name="Emerson J.B."/>
            <person name="Anantharaman K."/>
            <person name="Thomas B.C."/>
            <person name="Malmstrom R."/>
            <person name="Stieglmeier M."/>
            <person name="Klingl A."/>
            <person name="Woyke T."/>
            <person name="Ryan C.M."/>
            <person name="Banfield J.F."/>
        </authorList>
    </citation>
    <scope>NUCLEOTIDE SEQUENCE [LARGE SCALE GENOMIC DNA]</scope>
</reference>
<evidence type="ECO:0000256" key="3">
    <source>
        <dbReference type="RuleBase" id="RU363019"/>
    </source>
</evidence>
<proteinExistence type="inferred from homology"/>
<dbReference type="PROSITE" id="PS00170">
    <property type="entry name" value="CSA_PPIASE_1"/>
    <property type="match status" value="1"/>
</dbReference>
<sequence>MKKTAKTNKAKILTAVLHTEKGDMTVSLNTNDTPKTVNNFVTLAKKGFYNGTIFHRVIKGFMIQGGDPKGDGTGGPGYKFDDEPFTGEYTRGTIAMANAGPDTNGSQFFIMHAD</sequence>
<keyword evidence="1 3" id="KW-0697">Rotamase</keyword>
<dbReference type="SUPFAM" id="SSF50891">
    <property type="entry name" value="Cyclophilin-like"/>
    <property type="match status" value="1"/>
</dbReference>
<protein>
    <recommendedName>
        <fullName evidence="3">Peptidyl-prolyl cis-trans isomerase</fullName>
        <shortName evidence="3">PPIase</shortName>
        <ecNumber evidence="3">5.2.1.8</ecNumber>
    </recommendedName>
</protein>
<dbReference type="PANTHER" id="PTHR45625">
    <property type="entry name" value="PEPTIDYL-PROLYL CIS-TRANS ISOMERASE-RELATED"/>
    <property type="match status" value="1"/>
</dbReference>
<dbReference type="PROSITE" id="PS50072">
    <property type="entry name" value="CSA_PPIASE_2"/>
    <property type="match status" value="1"/>
</dbReference>
<organism evidence="5 6">
    <name type="scientific">Candidatus Roizmanbacteria bacterium CG06_land_8_20_14_3_00_34_14</name>
    <dbReference type="NCBI Taxonomy" id="1974848"/>
    <lineage>
        <taxon>Bacteria</taxon>
        <taxon>Candidatus Roizmaniibacteriota</taxon>
    </lineage>
</organism>
<dbReference type="Proteomes" id="UP000229001">
    <property type="component" value="Unassembled WGS sequence"/>
</dbReference>
<feature type="domain" description="PPIase cyclophilin-type" evidence="4">
    <location>
        <begin position="11"/>
        <end position="114"/>
    </location>
</feature>
<dbReference type="InterPro" id="IPR029000">
    <property type="entry name" value="Cyclophilin-like_dom_sf"/>
</dbReference>
<dbReference type="GO" id="GO:0006457">
    <property type="term" value="P:protein folding"/>
    <property type="evidence" value="ECO:0007669"/>
    <property type="project" value="InterPro"/>
</dbReference>
<dbReference type="PRINTS" id="PR00153">
    <property type="entry name" value="CSAPPISMRASE"/>
</dbReference>
<gene>
    <name evidence="5" type="ORF">COS77_04305</name>
</gene>
<dbReference type="GO" id="GO:0003755">
    <property type="term" value="F:peptidyl-prolyl cis-trans isomerase activity"/>
    <property type="evidence" value="ECO:0007669"/>
    <property type="project" value="UniProtKB-UniRule"/>
</dbReference>
<dbReference type="Gene3D" id="2.40.100.10">
    <property type="entry name" value="Cyclophilin-like"/>
    <property type="match status" value="1"/>
</dbReference>
<keyword evidence="2 3" id="KW-0413">Isomerase</keyword>
<dbReference type="CDD" id="cd00317">
    <property type="entry name" value="cyclophilin"/>
    <property type="match status" value="1"/>
</dbReference>
<evidence type="ECO:0000313" key="5">
    <source>
        <dbReference type="EMBL" id="PIU73929.1"/>
    </source>
</evidence>
<evidence type="ECO:0000313" key="6">
    <source>
        <dbReference type="Proteomes" id="UP000229001"/>
    </source>
</evidence>
<dbReference type="InterPro" id="IPR044666">
    <property type="entry name" value="Cyclophilin_A-like"/>
</dbReference>